<keyword evidence="2" id="KW-1185">Reference proteome</keyword>
<gene>
    <name evidence="1" type="ORF">BG454_10800</name>
</gene>
<accession>A0A2K8KJ73</accession>
<protein>
    <submittedName>
        <fullName evidence="1">Uncharacterized protein</fullName>
    </submittedName>
</protein>
<name>A0A2K8KJ73_9RHOB</name>
<proteinExistence type="predicted"/>
<sequence>MMQGPFIPDDVAEVLKNAEAVLQAKAKRLERLLMIYGDGAEDVELDDGQIWEWEVSIDHGEVERLAQNLRGIAEFAGWLANFTVDPSDEAGGRA</sequence>
<reference evidence="1 2" key="1">
    <citation type="submission" date="2017-11" db="EMBL/GenBank/DDBJ databases">
        <title>Revised Sequence and Annotation of the Rhodobaca barguzinensis strain alga05 Genome.</title>
        <authorList>
            <person name="Kopejtka K."/>
            <person name="Tomasch J.M."/>
            <person name="Bunk B."/>
            <person name="Koblizek M."/>
        </authorList>
    </citation>
    <scope>NUCLEOTIDE SEQUENCE [LARGE SCALE GENOMIC DNA]</scope>
    <source>
        <strain evidence="2">alga05</strain>
    </source>
</reference>
<evidence type="ECO:0000313" key="1">
    <source>
        <dbReference type="EMBL" id="ATX66240.1"/>
    </source>
</evidence>
<dbReference type="STRING" id="441209.GCA_001870665_01938"/>
<dbReference type="EMBL" id="CP024899">
    <property type="protein sequence ID" value="ATX66240.1"/>
    <property type="molecule type" value="Genomic_DNA"/>
</dbReference>
<dbReference type="AlphaFoldDB" id="A0A2K8KJ73"/>
<evidence type="ECO:0000313" key="2">
    <source>
        <dbReference type="Proteomes" id="UP000228948"/>
    </source>
</evidence>
<organism evidence="1 2">
    <name type="scientific">Roseinatronobacter bogoriensis subsp. barguzinensis</name>
    <dbReference type="NCBI Taxonomy" id="441209"/>
    <lineage>
        <taxon>Bacteria</taxon>
        <taxon>Pseudomonadati</taxon>
        <taxon>Pseudomonadota</taxon>
        <taxon>Alphaproteobacteria</taxon>
        <taxon>Rhodobacterales</taxon>
        <taxon>Paracoccaceae</taxon>
        <taxon>Roseinatronobacter</taxon>
    </lineage>
</organism>
<dbReference type="RefSeq" id="WP_071480757.1">
    <property type="nucleotide sequence ID" value="NZ_CP024899.1"/>
</dbReference>
<dbReference type="Proteomes" id="UP000228948">
    <property type="component" value="Chromosome"/>
</dbReference>
<dbReference type="KEGG" id="rbg:BG454_10800"/>